<gene>
    <name evidence="1" type="ORF">PG999_012105</name>
</gene>
<comment type="caution">
    <text evidence="1">The sequence shown here is derived from an EMBL/GenBank/DDBJ whole genome shotgun (WGS) entry which is preliminary data.</text>
</comment>
<reference evidence="1 2" key="1">
    <citation type="submission" date="2023-01" db="EMBL/GenBank/DDBJ databases">
        <title>Analysis of 21 Apiospora genomes using comparative genomics revels a genus with tremendous synthesis potential of carbohydrate active enzymes and secondary metabolites.</title>
        <authorList>
            <person name="Sorensen T."/>
        </authorList>
    </citation>
    <scope>NUCLEOTIDE SEQUENCE [LARGE SCALE GENOMIC DNA]</scope>
    <source>
        <strain evidence="1 2">CBS 117206</strain>
    </source>
</reference>
<proteinExistence type="predicted"/>
<evidence type="ECO:0000313" key="1">
    <source>
        <dbReference type="EMBL" id="KAK8101731.1"/>
    </source>
</evidence>
<keyword evidence="2" id="KW-1185">Reference proteome</keyword>
<protein>
    <submittedName>
        <fullName evidence="1">Uncharacterized protein</fullName>
    </submittedName>
</protein>
<dbReference type="EMBL" id="JAQQWP010000009">
    <property type="protein sequence ID" value="KAK8101731.1"/>
    <property type="molecule type" value="Genomic_DNA"/>
</dbReference>
<dbReference type="Proteomes" id="UP001392437">
    <property type="component" value="Unassembled WGS sequence"/>
</dbReference>
<name>A0AAW0QHB5_9PEZI</name>
<accession>A0AAW0QHB5</accession>
<evidence type="ECO:0000313" key="2">
    <source>
        <dbReference type="Proteomes" id="UP001392437"/>
    </source>
</evidence>
<organism evidence="1 2">
    <name type="scientific">Apiospora kogelbergensis</name>
    <dbReference type="NCBI Taxonomy" id="1337665"/>
    <lineage>
        <taxon>Eukaryota</taxon>
        <taxon>Fungi</taxon>
        <taxon>Dikarya</taxon>
        <taxon>Ascomycota</taxon>
        <taxon>Pezizomycotina</taxon>
        <taxon>Sordariomycetes</taxon>
        <taxon>Xylariomycetidae</taxon>
        <taxon>Amphisphaeriales</taxon>
        <taxon>Apiosporaceae</taxon>
        <taxon>Apiospora</taxon>
    </lineage>
</organism>
<dbReference type="AlphaFoldDB" id="A0AAW0QHB5"/>
<sequence length="138" mass="16769">MHCTSLPSYLSILRKPDFSPHVPYSWGFTIYHASPPGLEQDARFTEGVRRLNEWMRWMVRNRRYTDEDLRLWSYRPELMSQPHEHDIWDEVAARMWNEVVEEYLEADQVDATVLGKEDFPRRRGLRGLGRRDQRRRRH</sequence>